<name>A0A168PS99_9BACL</name>
<feature type="domain" description="DUF4179" evidence="1">
    <location>
        <begin position="76"/>
        <end position="164"/>
    </location>
</feature>
<dbReference type="Pfam" id="PF18705">
    <property type="entry name" value="DUF5643"/>
    <property type="match status" value="1"/>
</dbReference>
<proteinExistence type="predicted"/>
<evidence type="ECO:0000313" key="3">
    <source>
        <dbReference type="EMBL" id="OAB47022.1"/>
    </source>
</evidence>
<dbReference type="RefSeq" id="WP_068648393.1">
    <property type="nucleotide sequence ID" value="NZ_CP043611.1"/>
</dbReference>
<dbReference type="InterPro" id="IPR025436">
    <property type="entry name" value="DUF4179"/>
</dbReference>
<keyword evidence="4" id="KW-1185">Reference proteome</keyword>
<dbReference type="Gene3D" id="2.60.40.1640">
    <property type="entry name" value="Conserved domain protein"/>
    <property type="match status" value="1"/>
</dbReference>
<reference evidence="3 4" key="1">
    <citation type="submission" date="2016-03" db="EMBL/GenBank/DDBJ databases">
        <title>Draft genome sequence of Paenibacillus antarcticus CECT 5836.</title>
        <authorList>
            <person name="Shin S.-K."/>
            <person name="Yi H."/>
        </authorList>
    </citation>
    <scope>NUCLEOTIDE SEQUENCE [LARGE SCALE GENOMIC DNA]</scope>
    <source>
        <strain evidence="3 4">CECT 5836</strain>
    </source>
</reference>
<evidence type="ECO:0000259" key="1">
    <source>
        <dbReference type="Pfam" id="PF13786"/>
    </source>
</evidence>
<accession>A0A168PS99</accession>
<organism evidence="3 4">
    <name type="scientific">Paenibacillus antarcticus</name>
    <dbReference type="NCBI Taxonomy" id="253703"/>
    <lineage>
        <taxon>Bacteria</taxon>
        <taxon>Bacillati</taxon>
        <taxon>Bacillota</taxon>
        <taxon>Bacilli</taxon>
        <taxon>Bacillales</taxon>
        <taxon>Paenibacillaceae</taxon>
        <taxon>Paenibacillus</taxon>
    </lineage>
</organism>
<dbReference type="Proteomes" id="UP000077355">
    <property type="component" value="Unassembled WGS sequence"/>
</dbReference>
<evidence type="ECO:0000313" key="4">
    <source>
        <dbReference type="Proteomes" id="UP000077355"/>
    </source>
</evidence>
<feature type="domain" description="DUF5643" evidence="2">
    <location>
        <begin position="265"/>
        <end position="396"/>
    </location>
</feature>
<evidence type="ECO:0008006" key="5">
    <source>
        <dbReference type="Google" id="ProtNLM"/>
    </source>
</evidence>
<comment type="caution">
    <text evidence="3">The sequence shown here is derived from an EMBL/GenBank/DDBJ whole genome shotgun (WGS) entry which is preliminary data.</text>
</comment>
<evidence type="ECO:0000259" key="2">
    <source>
        <dbReference type="Pfam" id="PF18705"/>
    </source>
</evidence>
<dbReference type="Gene3D" id="2.60.40.1630">
    <property type="entry name" value="bacillus anthracis domain"/>
    <property type="match status" value="1"/>
</dbReference>
<dbReference type="Pfam" id="PF13786">
    <property type="entry name" value="DUF4179"/>
    <property type="match status" value="1"/>
</dbReference>
<sequence length="403" mass="45210">MSNRSELEDKEIDYLKKLIRETPMRVNIVEQTMKRVESNGVKGTSVDTVERTMKLVESNSLKDSRYNRSHRRNVLRRIMISVAKAAAVVTLVIGSTRIVSPTTTASIQQGQVKGTIFQYSSDYGLKTADEKGLVTTLNKIVTHEGLTLKVPVVVYDGIRVSLGIERQTSEEKLLEDTITKKISGWDLLINGKSTQSYAPYGKSMGSFMNPGNNDNTAFLHISDLRNQGGKVFPDEFELTLTTTVSGISEPFTFNIPVKKNAKDNVVLTPFITRKYESINMTLEKVEITPITTSITTRITFPETMRQRSSQPQLGYAIYDDKGNELEQISGGSGSFPTGRGNVHLTDSHFEPFVTMPKSITIKTFKYIHDKVDKSKFEFEEDGEIKKVFFPALEITIPINQVKK</sequence>
<protein>
    <recommendedName>
        <fullName evidence="5">DUF4179 domain-containing protein</fullName>
    </recommendedName>
</protein>
<dbReference type="EMBL" id="LVJI01000012">
    <property type="protein sequence ID" value="OAB47022.1"/>
    <property type="molecule type" value="Genomic_DNA"/>
</dbReference>
<dbReference type="AlphaFoldDB" id="A0A168PS99"/>
<gene>
    <name evidence="3" type="ORF">PBAT_08140</name>
</gene>
<dbReference type="OrthoDB" id="2639741at2"/>
<dbReference type="InterPro" id="IPR040680">
    <property type="entry name" value="DUF5643"/>
</dbReference>